<reference evidence="1 2" key="1">
    <citation type="submission" date="2020-08" db="EMBL/GenBank/DDBJ databases">
        <title>Genomic Encyclopedia of Type Strains, Phase IV (KMG-IV): sequencing the most valuable type-strain genomes for metagenomic binning, comparative biology and taxonomic classification.</title>
        <authorList>
            <person name="Goeker M."/>
        </authorList>
    </citation>
    <scope>NUCLEOTIDE SEQUENCE [LARGE SCALE GENOMIC DNA]</scope>
    <source>
        <strain evidence="1 2">DSM 17455</strain>
    </source>
</reference>
<evidence type="ECO:0000313" key="2">
    <source>
        <dbReference type="Proteomes" id="UP000587524"/>
    </source>
</evidence>
<comment type="caution">
    <text evidence="1">The sequence shown here is derived from an EMBL/GenBank/DDBJ whole genome shotgun (WGS) entry which is preliminary data.</text>
</comment>
<dbReference type="EMBL" id="JACJHZ010000004">
    <property type="protein sequence ID" value="MBA9019344.1"/>
    <property type="molecule type" value="Genomic_DNA"/>
</dbReference>
<accession>A0ABR6C2Z9</accession>
<keyword evidence="2" id="KW-1185">Reference proteome</keyword>
<organism evidence="1 2">
    <name type="scientific">Aminobacter ciceronei</name>
    <dbReference type="NCBI Taxonomy" id="150723"/>
    <lineage>
        <taxon>Bacteria</taxon>
        <taxon>Pseudomonadati</taxon>
        <taxon>Pseudomonadota</taxon>
        <taxon>Alphaproteobacteria</taxon>
        <taxon>Hyphomicrobiales</taxon>
        <taxon>Phyllobacteriaceae</taxon>
        <taxon>Aminobacter</taxon>
    </lineage>
</organism>
<sequence>MDSAATMPNLMATATTAAVADETAQIGGTHPLMLVKRIHEQGARFSPAMLG</sequence>
<name>A0ABR6C2Z9_9HYPH</name>
<dbReference type="RefSeq" id="WP_182573700.1">
    <property type="nucleotide sequence ID" value="NZ_JACJHY010000004.1"/>
</dbReference>
<dbReference type="Proteomes" id="UP000587524">
    <property type="component" value="Unassembled WGS sequence"/>
</dbReference>
<protein>
    <submittedName>
        <fullName evidence="1">Uncharacterized protein</fullName>
    </submittedName>
</protein>
<gene>
    <name evidence="1" type="ORF">HNQ97_001335</name>
</gene>
<proteinExistence type="predicted"/>
<evidence type="ECO:0000313" key="1">
    <source>
        <dbReference type="EMBL" id="MBA9019344.1"/>
    </source>
</evidence>